<feature type="domain" description="Alpha/beta hydrolase fold-3" evidence="2">
    <location>
        <begin position="98"/>
        <end position="304"/>
    </location>
</feature>
<name>A0ABW8ACZ0_9ACTN</name>
<dbReference type="InterPro" id="IPR050300">
    <property type="entry name" value="GDXG_lipolytic_enzyme"/>
</dbReference>
<dbReference type="PANTHER" id="PTHR48081">
    <property type="entry name" value="AB HYDROLASE SUPERFAMILY PROTEIN C4A8.06C"/>
    <property type="match status" value="1"/>
</dbReference>
<dbReference type="EMBL" id="JBITMB010000007">
    <property type="protein sequence ID" value="MFI7443902.1"/>
    <property type="molecule type" value="Genomic_DNA"/>
</dbReference>
<comment type="caution">
    <text evidence="3">The sequence shown here is derived from an EMBL/GenBank/DDBJ whole genome shotgun (WGS) entry which is preliminary data.</text>
</comment>
<sequence length="332" mass="35487">MSDETGTERPPLGIRLLHAVGKEPDVLAMTAEELVAFRDAVNRKRSSPLARLITGFPDRGATIEWRGVALPDRELRVRVYRPSLGRGDGADRAGLPLVLHVHGGGFVGTAVQSDWVNSHLAARLPAVVVSVEHRLLDPETPLSAVVDDGWDVLRHVLEHAARWGVDAARTAVFGESTGSIVTALAAIRARRSGLPLRAQVLVNPAVDLTSAGFEYASMRRHAHSPTLTMTQMRLFQRLAVPEGADPRAVSPLHADDLGGLAPALVVVPTVDPVADHGRRYAERLRAAGTLARLVEYPGATHAFLSMPGVVPQAKAARAEIAEFLRGALTGLA</sequence>
<evidence type="ECO:0000313" key="3">
    <source>
        <dbReference type="EMBL" id="MFI7443902.1"/>
    </source>
</evidence>
<dbReference type="PANTHER" id="PTHR48081:SF8">
    <property type="entry name" value="ALPHA_BETA HYDROLASE FOLD-3 DOMAIN-CONTAINING PROTEIN-RELATED"/>
    <property type="match status" value="1"/>
</dbReference>
<dbReference type="Gene3D" id="3.40.50.1820">
    <property type="entry name" value="alpha/beta hydrolase"/>
    <property type="match status" value="1"/>
</dbReference>
<keyword evidence="1 3" id="KW-0378">Hydrolase</keyword>
<dbReference type="SUPFAM" id="SSF53474">
    <property type="entry name" value="alpha/beta-Hydrolases"/>
    <property type="match status" value="1"/>
</dbReference>
<dbReference type="Pfam" id="PF07859">
    <property type="entry name" value="Abhydrolase_3"/>
    <property type="match status" value="1"/>
</dbReference>
<evidence type="ECO:0000256" key="1">
    <source>
        <dbReference type="ARBA" id="ARBA00022801"/>
    </source>
</evidence>
<evidence type="ECO:0000259" key="2">
    <source>
        <dbReference type="Pfam" id="PF07859"/>
    </source>
</evidence>
<dbReference type="Proteomes" id="UP001612928">
    <property type="component" value="Unassembled WGS sequence"/>
</dbReference>
<organism evidence="3 4">
    <name type="scientific">Nonomuraea indica</name>
    <dbReference type="NCBI Taxonomy" id="1581193"/>
    <lineage>
        <taxon>Bacteria</taxon>
        <taxon>Bacillati</taxon>
        <taxon>Actinomycetota</taxon>
        <taxon>Actinomycetes</taxon>
        <taxon>Streptosporangiales</taxon>
        <taxon>Streptosporangiaceae</taxon>
        <taxon>Nonomuraea</taxon>
    </lineage>
</organism>
<accession>A0ABW8ACZ0</accession>
<dbReference type="GO" id="GO:0016787">
    <property type="term" value="F:hydrolase activity"/>
    <property type="evidence" value="ECO:0007669"/>
    <property type="project" value="UniProtKB-KW"/>
</dbReference>
<protein>
    <submittedName>
        <fullName evidence="3">Alpha/beta hydrolase</fullName>
    </submittedName>
</protein>
<dbReference type="InterPro" id="IPR013094">
    <property type="entry name" value="AB_hydrolase_3"/>
</dbReference>
<proteinExistence type="predicted"/>
<gene>
    <name evidence="3" type="ORF">ACIBP5_28365</name>
</gene>
<dbReference type="RefSeq" id="WP_397024096.1">
    <property type="nucleotide sequence ID" value="NZ_JBITMB010000007.1"/>
</dbReference>
<evidence type="ECO:0000313" key="4">
    <source>
        <dbReference type="Proteomes" id="UP001612928"/>
    </source>
</evidence>
<reference evidence="3 4" key="1">
    <citation type="submission" date="2024-10" db="EMBL/GenBank/DDBJ databases">
        <title>The Natural Products Discovery Center: Release of the First 8490 Sequenced Strains for Exploring Actinobacteria Biosynthetic Diversity.</title>
        <authorList>
            <person name="Kalkreuter E."/>
            <person name="Kautsar S.A."/>
            <person name="Yang D."/>
            <person name="Bader C.D."/>
            <person name="Teijaro C.N."/>
            <person name="Fluegel L."/>
            <person name="Davis C.M."/>
            <person name="Simpson J.R."/>
            <person name="Lauterbach L."/>
            <person name="Steele A.D."/>
            <person name="Gui C."/>
            <person name="Meng S."/>
            <person name="Li G."/>
            <person name="Viehrig K."/>
            <person name="Ye F."/>
            <person name="Su P."/>
            <person name="Kiefer A.F."/>
            <person name="Nichols A."/>
            <person name="Cepeda A.J."/>
            <person name="Yan W."/>
            <person name="Fan B."/>
            <person name="Jiang Y."/>
            <person name="Adhikari A."/>
            <person name="Zheng C.-J."/>
            <person name="Schuster L."/>
            <person name="Cowan T.M."/>
            <person name="Smanski M.J."/>
            <person name="Chevrette M.G."/>
            <person name="De Carvalho L.P.S."/>
            <person name="Shen B."/>
        </authorList>
    </citation>
    <scope>NUCLEOTIDE SEQUENCE [LARGE SCALE GENOMIC DNA]</scope>
    <source>
        <strain evidence="3 4">NPDC049503</strain>
    </source>
</reference>
<dbReference type="InterPro" id="IPR029058">
    <property type="entry name" value="AB_hydrolase_fold"/>
</dbReference>
<keyword evidence="4" id="KW-1185">Reference proteome</keyword>